<dbReference type="Proteomes" id="UP000297195">
    <property type="component" value="Segment"/>
</dbReference>
<feature type="transmembrane region" description="Helical" evidence="2">
    <location>
        <begin position="54"/>
        <end position="73"/>
    </location>
</feature>
<keyword evidence="2" id="KW-0812">Transmembrane</keyword>
<name>A0A4D6DWN0_9CAUD</name>
<keyword evidence="2" id="KW-1133">Transmembrane helix</keyword>
<proteinExistence type="predicted"/>
<gene>
    <name evidence="3" type="ORF">pETSU_180</name>
</gene>
<sequence>MQPLGYNELLQNAVDTEMNVFLQELIDRLINYLVRISKGDTYEEKIEQLLRKTLVITFFTILLTATMTSKYLVSSWYLQDLERAITKIDQFMGTQSNQINQLFKINNDYMGRLQNFREATDEMLGDMRSLDQENQELKKENKELQDKLDKKRNIKK</sequence>
<accession>A0A4D6DWN0</accession>
<evidence type="ECO:0000313" key="3">
    <source>
        <dbReference type="EMBL" id="QBZ70761.1"/>
    </source>
</evidence>
<organism evidence="3 4">
    <name type="scientific">Edwardsiella phage pEt-SU</name>
    <dbReference type="NCBI Taxonomy" id="2562142"/>
    <lineage>
        <taxon>Viruses</taxon>
        <taxon>Duplodnaviria</taxon>
        <taxon>Heunggongvirae</taxon>
        <taxon>Uroviricota</taxon>
        <taxon>Caudoviricetes</taxon>
        <taxon>Chimalliviridae</taxon>
        <taxon>Petsuvirus</taxon>
        <taxon>Petsuvirus pEtSU</taxon>
    </lineage>
</organism>
<evidence type="ECO:0000313" key="4">
    <source>
        <dbReference type="Proteomes" id="UP000297195"/>
    </source>
</evidence>
<keyword evidence="2" id="KW-0472">Membrane</keyword>
<keyword evidence="4" id="KW-1185">Reference proteome</keyword>
<dbReference type="EMBL" id="MK689364">
    <property type="protein sequence ID" value="QBZ70761.1"/>
    <property type="molecule type" value="Genomic_DNA"/>
</dbReference>
<protein>
    <submittedName>
        <fullName evidence="3">SH3 domain containing protein</fullName>
    </submittedName>
</protein>
<evidence type="ECO:0000256" key="1">
    <source>
        <dbReference type="SAM" id="MobiDB-lite"/>
    </source>
</evidence>
<evidence type="ECO:0000256" key="2">
    <source>
        <dbReference type="SAM" id="Phobius"/>
    </source>
</evidence>
<feature type="compositionally biased region" description="Basic and acidic residues" evidence="1">
    <location>
        <begin position="128"/>
        <end position="156"/>
    </location>
</feature>
<reference evidence="3 4" key="1">
    <citation type="submission" date="2019-03" db="EMBL/GenBank/DDBJ databases">
        <authorList>
            <person name="Kim S.G."/>
            <person name="Park S.C."/>
        </authorList>
    </citation>
    <scope>NUCLEOTIDE SEQUENCE [LARGE SCALE GENOMIC DNA]</scope>
</reference>
<feature type="region of interest" description="Disordered" evidence="1">
    <location>
        <begin position="127"/>
        <end position="156"/>
    </location>
</feature>